<dbReference type="Proteomes" id="UP001465976">
    <property type="component" value="Unassembled WGS sequence"/>
</dbReference>
<evidence type="ECO:0000256" key="2">
    <source>
        <dbReference type="ARBA" id="ARBA00023163"/>
    </source>
</evidence>
<feature type="domain" description="HMG box" evidence="5">
    <location>
        <begin position="6"/>
        <end position="80"/>
    </location>
</feature>
<evidence type="ECO:0000313" key="6">
    <source>
        <dbReference type="EMBL" id="KAL0563111.1"/>
    </source>
</evidence>
<feature type="compositionally biased region" description="Polar residues" evidence="4">
    <location>
        <begin position="115"/>
        <end position="125"/>
    </location>
</feature>
<dbReference type="EMBL" id="JBAHYK010003927">
    <property type="protein sequence ID" value="KAL0563111.1"/>
    <property type="molecule type" value="Genomic_DNA"/>
</dbReference>
<dbReference type="SMART" id="SM00398">
    <property type="entry name" value="HMG"/>
    <property type="match status" value="1"/>
</dbReference>
<protein>
    <recommendedName>
        <fullName evidence="5">HMG box domain-containing protein</fullName>
    </recommendedName>
</protein>
<dbReference type="SUPFAM" id="SSF47095">
    <property type="entry name" value="HMG-box"/>
    <property type="match status" value="1"/>
</dbReference>
<evidence type="ECO:0000256" key="4">
    <source>
        <dbReference type="SAM" id="MobiDB-lite"/>
    </source>
</evidence>
<feature type="DNA-binding region" description="HMG box" evidence="3">
    <location>
        <begin position="6"/>
        <end position="80"/>
    </location>
</feature>
<keyword evidence="7" id="KW-1185">Reference proteome</keyword>
<dbReference type="PANTHER" id="PTHR10270:SF161">
    <property type="entry name" value="SEX-DETERMINING REGION Y PROTEIN"/>
    <property type="match status" value="1"/>
</dbReference>
<dbReference type="Pfam" id="PF00505">
    <property type="entry name" value="HMG_box"/>
    <property type="match status" value="1"/>
</dbReference>
<name>A0ABR3EJQ8_9AGAR</name>
<evidence type="ECO:0000256" key="1">
    <source>
        <dbReference type="ARBA" id="ARBA00023125"/>
    </source>
</evidence>
<comment type="caution">
    <text evidence="6">The sequence shown here is derived from an EMBL/GenBank/DDBJ whole genome shotgun (WGS) entry which is preliminary data.</text>
</comment>
<dbReference type="InterPro" id="IPR050140">
    <property type="entry name" value="SRY-related_HMG-box_TF-like"/>
</dbReference>
<keyword evidence="1 3" id="KW-0238">DNA-binding</keyword>
<dbReference type="PROSITE" id="PS50118">
    <property type="entry name" value="HMG_BOX_2"/>
    <property type="match status" value="1"/>
</dbReference>
<dbReference type="CDD" id="cd01389">
    <property type="entry name" value="HMG-box_ROX1-like"/>
    <property type="match status" value="1"/>
</dbReference>
<gene>
    <name evidence="6" type="ORF">V5O48_018966</name>
</gene>
<accession>A0ABR3EJQ8</accession>
<dbReference type="InterPro" id="IPR036910">
    <property type="entry name" value="HMG_box_dom_sf"/>
</dbReference>
<dbReference type="Gene3D" id="1.10.30.10">
    <property type="entry name" value="High mobility group box domain"/>
    <property type="match status" value="1"/>
</dbReference>
<proteinExistence type="predicted"/>
<sequence length="352" mass="39448">MPAHKVKRPPNAWILFRSDIACSITQQDELQAESPRRTQSQISQEISHLWNTLDPTRKAEYERLAAAKKHEHTPLYPDYRFQPIRKEEKERRKRLKKQKYRGKQYGQRNDPVSLARSSQSTNSSEIGGLPPPLCTAGSPDTKAHHANNNQALLVKPLALDPSAATPAQSQTSRTVAYTAPITSWTPSEMGLVGNIPNHTPHSWQEQQTIPGNLNTNVPRLDLELSPQFSWPFSGKVEFEQNLQAITNISGIPFVFRTENIDTDLFNAGDTGAEVKMWSYSNFAHVWGDHLLGNNSATPNALEHTFNRTHSQSLPSLSSVGKYGENVDQFVDWNGGGVAPQHEPREQETVKSM</sequence>
<evidence type="ECO:0000313" key="7">
    <source>
        <dbReference type="Proteomes" id="UP001465976"/>
    </source>
</evidence>
<keyword evidence="2" id="KW-0804">Transcription</keyword>
<feature type="compositionally biased region" description="Basic residues" evidence="4">
    <location>
        <begin position="91"/>
        <end position="102"/>
    </location>
</feature>
<feature type="region of interest" description="Disordered" evidence="4">
    <location>
        <begin position="74"/>
        <end position="144"/>
    </location>
</feature>
<dbReference type="InterPro" id="IPR009071">
    <property type="entry name" value="HMG_box_dom"/>
</dbReference>
<organism evidence="6 7">
    <name type="scientific">Marasmius crinis-equi</name>
    <dbReference type="NCBI Taxonomy" id="585013"/>
    <lineage>
        <taxon>Eukaryota</taxon>
        <taxon>Fungi</taxon>
        <taxon>Dikarya</taxon>
        <taxon>Basidiomycota</taxon>
        <taxon>Agaricomycotina</taxon>
        <taxon>Agaricomycetes</taxon>
        <taxon>Agaricomycetidae</taxon>
        <taxon>Agaricales</taxon>
        <taxon>Marasmiineae</taxon>
        <taxon>Marasmiaceae</taxon>
        <taxon>Marasmius</taxon>
    </lineage>
</organism>
<dbReference type="PANTHER" id="PTHR10270">
    <property type="entry name" value="SOX TRANSCRIPTION FACTOR"/>
    <property type="match status" value="1"/>
</dbReference>
<evidence type="ECO:0000259" key="5">
    <source>
        <dbReference type="PROSITE" id="PS50118"/>
    </source>
</evidence>
<evidence type="ECO:0000256" key="3">
    <source>
        <dbReference type="PROSITE-ProRule" id="PRU00267"/>
    </source>
</evidence>
<keyword evidence="3" id="KW-0539">Nucleus</keyword>
<reference evidence="6 7" key="1">
    <citation type="submission" date="2024-02" db="EMBL/GenBank/DDBJ databases">
        <title>A draft genome for the cacao thread blight pathogen Marasmius crinis-equi.</title>
        <authorList>
            <person name="Cohen S.P."/>
            <person name="Baruah I.K."/>
            <person name="Amoako-Attah I."/>
            <person name="Bukari Y."/>
            <person name="Meinhardt L.W."/>
            <person name="Bailey B.A."/>
        </authorList>
    </citation>
    <scope>NUCLEOTIDE SEQUENCE [LARGE SCALE GENOMIC DNA]</scope>
    <source>
        <strain evidence="6 7">GH-76</strain>
    </source>
</reference>